<dbReference type="PROSITE" id="PS51266">
    <property type="entry name" value="ZF_CHY"/>
    <property type="match status" value="1"/>
</dbReference>
<dbReference type="Pfam" id="PF05495">
    <property type="entry name" value="zf-CHY"/>
    <property type="match status" value="1"/>
</dbReference>
<dbReference type="PANTHER" id="PTHR21319">
    <property type="entry name" value="RING FINGER AND CHY ZINC FINGER DOMAIN-CONTAINING PROTEIN 1"/>
    <property type="match status" value="1"/>
</dbReference>
<keyword evidence="7 16" id="KW-0863">Zinc-finger</keyword>
<keyword evidence="4" id="KW-0436">Ligase</keyword>
<feature type="domain" description="RING-type" evidence="18">
    <location>
        <begin position="1358"/>
        <end position="1400"/>
    </location>
</feature>
<feature type="compositionally biased region" description="Acidic residues" evidence="17">
    <location>
        <begin position="1259"/>
        <end position="1268"/>
    </location>
</feature>
<evidence type="ECO:0000256" key="3">
    <source>
        <dbReference type="ARBA" id="ARBA00004906"/>
    </source>
</evidence>
<dbReference type="GO" id="GO:0034756">
    <property type="term" value="P:regulation of iron ion transport"/>
    <property type="evidence" value="ECO:0007669"/>
    <property type="project" value="UniProtKB-ARBA"/>
</dbReference>
<protein>
    <recommendedName>
        <fullName evidence="23">RING-type domain-containing protein</fullName>
    </recommendedName>
</protein>
<evidence type="ECO:0000256" key="10">
    <source>
        <dbReference type="ARBA" id="ARBA00022989"/>
    </source>
</evidence>
<keyword evidence="5" id="KW-0812">Transmembrane</keyword>
<dbReference type="GO" id="GO:0016874">
    <property type="term" value="F:ligase activity"/>
    <property type="evidence" value="ECO:0007669"/>
    <property type="project" value="UniProtKB-KW"/>
</dbReference>
<dbReference type="Pfam" id="PF14599">
    <property type="entry name" value="zinc_ribbon_6"/>
    <property type="match status" value="1"/>
</dbReference>
<dbReference type="GO" id="GO:0016567">
    <property type="term" value="P:protein ubiquitination"/>
    <property type="evidence" value="ECO:0007669"/>
    <property type="project" value="TreeGrafter"/>
</dbReference>
<keyword evidence="10" id="KW-1133">Transmembrane helix</keyword>
<evidence type="ECO:0000259" key="18">
    <source>
        <dbReference type="PROSITE" id="PS50089"/>
    </source>
</evidence>
<dbReference type="Gene3D" id="2.20.28.10">
    <property type="match status" value="1"/>
</dbReference>
<feature type="domain" description="CTCHY-type" evidence="20">
    <location>
        <begin position="1291"/>
        <end position="1357"/>
    </location>
</feature>
<accession>A0A4V3WNL4</accession>
<dbReference type="GO" id="GO:0061630">
    <property type="term" value="F:ubiquitin protein ligase activity"/>
    <property type="evidence" value="ECO:0007669"/>
    <property type="project" value="TreeGrafter"/>
</dbReference>
<dbReference type="PROSITE" id="PS51270">
    <property type="entry name" value="ZF_CTCHY"/>
    <property type="match status" value="1"/>
</dbReference>
<organism evidence="21 22">
    <name type="scientific">Camellia sinensis var. sinensis</name>
    <name type="common">China tea</name>
    <dbReference type="NCBI Taxonomy" id="542762"/>
    <lineage>
        <taxon>Eukaryota</taxon>
        <taxon>Viridiplantae</taxon>
        <taxon>Streptophyta</taxon>
        <taxon>Embryophyta</taxon>
        <taxon>Tracheophyta</taxon>
        <taxon>Spermatophyta</taxon>
        <taxon>Magnoliopsida</taxon>
        <taxon>eudicotyledons</taxon>
        <taxon>Gunneridae</taxon>
        <taxon>Pentapetalae</taxon>
        <taxon>asterids</taxon>
        <taxon>Ericales</taxon>
        <taxon>Theaceae</taxon>
        <taxon>Camellia</taxon>
    </lineage>
</organism>
<comment type="pathway">
    <text evidence="3">Protein modification; protein ubiquitination.</text>
</comment>
<evidence type="ECO:0000256" key="7">
    <source>
        <dbReference type="ARBA" id="ARBA00022771"/>
    </source>
</evidence>
<name>A0A4V3WNL4_CAMSN</name>
<feature type="compositionally biased region" description="Basic and acidic residues" evidence="17">
    <location>
        <begin position="1269"/>
        <end position="1285"/>
    </location>
</feature>
<dbReference type="SMART" id="SM00184">
    <property type="entry name" value="RING"/>
    <property type="match status" value="1"/>
</dbReference>
<dbReference type="SUPFAM" id="SSF57850">
    <property type="entry name" value="RING/U-box"/>
    <property type="match status" value="1"/>
</dbReference>
<dbReference type="GO" id="GO:0006511">
    <property type="term" value="P:ubiquitin-dependent protein catabolic process"/>
    <property type="evidence" value="ECO:0007669"/>
    <property type="project" value="TreeGrafter"/>
</dbReference>
<proteinExistence type="predicted"/>
<dbReference type="InterPro" id="IPR012312">
    <property type="entry name" value="Hemerythrin-like"/>
</dbReference>
<dbReference type="InterPro" id="IPR037275">
    <property type="entry name" value="Znf_CTCHY_sf"/>
</dbReference>
<dbReference type="Proteomes" id="UP000306102">
    <property type="component" value="Unassembled WGS sequence"/>
</dbReference>
<reference evidence="21 22" key="1">
    <citation type="journal article" date="2018" name="Proc. Natl. Acad. Sci. U.S.A.">
        <title>Draft genome sequence of Camellia sinensis var. sinensis provides insights into the evolution of the tea genome and tea quality.</title>
        <authorList>
            <person name="Wei C."/>
            <person name="Yang H."/>
            <person name="Wang S."/>
            <person name="Zhao J."/>
            <person name="Liu C."/>
            <person name="Gao L."/>
            <person name="Xia E."/>
            <person name="Lu Y."/>
            <person name="Tai Y."/>
            <person name="She G."/>
            <person name="Sun J."/>
            <person name="Cao H."/>
            <person name="Tong W."/>
            <person name="Gao Q."/>
            <person name="Li Y."/>
            <person name="Deng W."/>
            <person name="Jiang X."/>
            <person name="Wang W."/>
            <person name="Chen Q."/>
            <person name="Zhang S."/>
            <person name="Li H."/>
            <person name="Wu J."/>
            <person name="Wang P."/>
            <person name="Li P."/>
            <person name="Shi C."/>
            <person name="Zheng F."/>
            <person name="Jian J."/>
            <person name="Huang B."/>
            <person name="Shan D."/>
            <person name="Shi M."/>
            <person name="Fang C."/>
            <person name="Yue Y."/>
            <person name="Li F."/>
            <person name="Li D."/>
            <person name="Wei S."/>
            <person name="Han B."/>
            <person name="Jiang C."/>
            <person name="Yin Y."/>
            <person name="Xia T."/>
            <person name="Zhang Z."/>
            <person name="Bennetzen J.L."/>
            <person name="Zhao S."/>
            <person name="Wan X."/>
        </authorList>
    </citation>
    <scope>NUCLEOTIDE SEQUENCE [LARGE SCALE GENOMIC DNA]</scope>
    <source>
        <strain evidence="22">cv. Shuchazao</strain>
        <tissue evidence="21">Leaf</tissue>
    </source>
</reference>
<dbReference type="STRING" id="542762.A0A4V3WNL4"/>
<evidence type="ECO:0000313" key="22">
    <source>
        <dbReference type="Proteomes" id="UP000306102"/>
    </source>
</evidence>
<evidence type="ECO:0000259" key="19">
    <source>
        <dbReference type="PROSITE" id="PS51266"/>
    </source>
</evidence>
<evidence type="ECO:0000256" key="17">
    <source>
        <dbReference type="SAM" id="MobiDB-lite"/>
    </source>
</evidence>
<evidence type="ECO:0000256" key="5">
    <source>
        <dbReference type="ARBA" id="ARBA00022692"/>
    </source>
</evidence>
<dbReference type="PROSITE" id="PS50089">
    <property type="entry name" value="ZF_RING_2"/>
    <property type="match status" value="1"/>
</dbReference>
<evidence type="ECO:0000256" key="14">
    <source>
        <dbReference type="ARBA" id="ARBA00053847"/>
    </source>
</evidence>
<dbReference type="FunFam" id="1.20.120.520:FF:000009">
    <property type="entry name" value="Zinc finger protein BRUTUS"/>
    <property type="match status" value="1"/>
</dbReference>
<keyword evidence="9" id="KW-0862">Zinc</keyword>
<dbReference type="PANTHER" id="PTHR21319:SF0">
    <property type="entry name" value="AND RING FINGER DOMAIN PROTEIN, PUTATIVE (AFU_ORTHOLOGUE AFUA_1G08900)-RELATED"/>
    <property type="match status" value="1"/>
</dbReference>
<evidence type="ECO:0000313" key="21">
    <source>
        <dbReference type="EMBL" id="THG12997.1"/>
    </source>
</evidence>
<evidence type="ECO:0000256" key="16">
    <source>
        <dbReference type="PROSITE-ProRule" id="PRU00601"/>
    </source>
</evidence>
<comment type="subunit">
    <text evidence="15">Binds zinc and iron ions.</text>
</comment>
<evidence type="ECO:0000256" key="1">
    <source>
        <dbReference type="ARBA" id="ARBA00004123"/>
    </source>
</evidence>
<evidence type="ECO:0000256" key="13">
    <source>
        <dbReference type="ARBA" id="ARBA00023242"/>
    </source>
</evidence>
<comment type="function">
    <text evidence="14">Probable E3 ubiquitin-protein ligase that may regulate the response to iron deficiency and thus contributes to iron homeostasis.</text>
</comment>
<evidence type="ECO:0000256" key="15">
    <source>
        <dbReference type="ARBA" id="ARBA00063786"/>
    </source>
</evidence>
<dbReference type="InterPro" id="IPR039512">
    <property type="entry name" value="RCHY1_zinc-ribbon"/>
</dbReference>
<keyword evidence="8" id="KW-0833">Ubl conjugation pathway</keyword>
<dbReference type="GO" id="GO:0005634">
    <property type="term" value="C:nucleus"/>
    <property type="evidence" value="ECO:0007669"/>
    <property type="project" value="UniProtKB-SubCell"/>
</dbReference>
<evidence type="ECO:0000256" key="4">
    <source>
        <dbReference type="ARBA" id="ARBA00022598"/>
    </source>
</evidence>
<dbReference type="Gene3D" id="1.20.120.520">
    <property type="entry name" value="nmb1532 protein domain like"/>
    <property type="match status" value="3"/>
</dbReference>
<dbReference type="InterPro" id="IPR013083">
    <property type="entry name" value="Znf_RING/FYVE/PHD"/>
</dbReference>
<dbReference type="FunFam" id="3.30.40.10:FF:000208">
    <property type="entry name" value="Zinc finger protein-related isoform 1"/>
    <property type="match status" value="1"/>
</dbReference>
<keyword evidence="13" id="KW-0539">Nucleus</keyword>
<keyword evidence="22" id="KW-1185">Reference proteome</keyword>
<sequence length="1476" mass="167059">MATPLTGLQHIALMAGPVNQVDQSNKSCANNSSLRSPILIFLFFHKAIRTELDGLHRAAMAFVSDQEGDLNPLLEQYHFFRSIYKHHCNAEDEVIFPALDIRVKNVAQTYSLEHEGESVLFDQLFALLNSNMQNEESYRRELACCTGALQTSISQHMSKEEEQRIAMVFSTNDRASLIRHDISSLEGFWRMLYEFASKVFPLLIEKFSFEEQASLVWQFLCSIPVSMMAEFLPWLSSSISSDECQDMRKCLSKIIPAEKLLQQVIFTWMDGVKTNDKHKSCEGSKDQSSPDSDAITLNSSAMKAHCACESSRTGKRKCVEPNCNLEESTLSRPVDEILHWHKAIKRELNDIAEAARRIQLAGDFSDLSAFNKRLQFIAEVCIFHSVAEDKVIFPALDAELCFAQEHAEEESQFDKFRCLIESIESAGANSSSAEFYSKLCSHADHIMDTIQKHFHNEEVQVRMLFMRYAISFSVTWTRWFRAEYLSRHDTTRHGCGCEICVRFGMGFSDMADMRGERRRVVERNLQWTSGSRREKIYVDLCRLVFVLPLARKHFSPKRQRELLYQSLCVMPLRLIECVLPWLVGSLSEEEARSFLHNMQMAAPASDTALVTLFSGWACKGRPTDVCLSSSAIGCCPAKVLTETKENFHKPSRPCTLSTEENLAFVVPDDHRRPFKRGNSMSWEESDACNPSGTANMQILSCGNQSCCVPGLGVNTNNLGMSSLAAAKSLRSLSFGPSAPSLNSSLFNWETDISLTHSGYATRPIDNIFKFHKAIRKDLEYLDVESGKLRDCDETLFRQFSGRFRLLWGLYRAHSNAEDDIVFPALESKETLHNVSHSYTLDHKQEEELFEDISSALSELAQLHEKLKHANLSGDSSRENFGSYDGNECLGKYNELATKVQGMCKSIRVTLDQHVFREELELWPLFDRHFSVEEQDKIVGHIIGTTGAEVLQSMLPWVTSALTQEEQNKMMDTWKQATKNTMFSEWLKEWWEGTSSASSQIATSENSISQGTDVHEALDQSDSTFKPGWKDIFWMNQNELESEIRKVSRDSTLDPRRKAYLIQNLMTSRWIAAQQKLTQVGIGEASNDEDLLGCSPSFRDPEKCVFGCEHYKRNCKLRAACCGKLFTCRFCHDKVSDHSMDRKATSEMMCMRCLKIQAVGPICTTPSCNELLMAKYYCSICKFFDDESGGVWGSERARWTRKHGGNTVKGRPGRRQEEKAGGIGEEVMAVGGRLQKRKQSFRCSPPIAGAADDLGGGLEAAEEGGDEDTVERQPWRPQMRPDHQDLELESSPSPGRDRECRREDREKAEKTVYHCPSCNLCRVGKGLGADFFHCMTCNCCLAMKLSDHKCREKGLETNCPICCDFLFTSSATVRGLPCGHFMHSACFQAYTCTHYVCPICSKSLGDMAVYFGMLDALLTSEELPEEYRDRCQDILCNDCDKKGTSRFHWLYHKCGFCGSYNTRVIKVDSSSNCLTSS</sequence>
<keyword evidence="6" id="KW-0479">Metal-binding</keyword>
<evidence type="ECO:0000256" key="12">
    <source>
        <dbReference type="ARBA" id="ARBA00023136"/>
    </source>
</evidence>
<dbReference type="InterPro" id="IPR037274">
    <property type="entry name" value="Znf_CHY_sf"/>
</dbReference>
<dbReference type="GO" id="GO:0008270">
    <property type="term" value="F:zinc ion binding"/>
    <property type="evidence" value="ECO:0007669"/>
    <property type="project" value="UniProtKB-KW"/>
</dbReference>
<dbReference type="InterPro" id="IPR001841">
    <property type="entry name" value="Znf_RING"/>
</dbReference>
<comment type="caution">
    <text evidence="21">The sequence shown here is derived from an EMBL/GenBank/DDBJ whole genome shotgun (WGS) entry which is preliminary data.</text>
</comment>
<dbReference type="InterPro" id="IPR008913">
    <property type="entry name" value="Znf_CHY"/>
</dbReference>
<dbReference type="Gene3D" id="3.30.40.10">
    <property type="entry name" value="Zinc/RING finger domain, C3HC4 (zinc finger)"/>
    <property type="match status" value="1"/>
</dbReference>
<comment type="subcellular location">
    <subcellularLocation>
        <location evidence="2">Membrane</location>
        <topology evidence="2">Single-pass membrane protein</topology>
    </subcellularLocation>
    <subcellularLocation>
        <location evidence="1">Nucleus</location>
    </subcellularLocation>
</comment>
<evidence type="ECO:0008006" key="23">
    <source>
        <dbReference type="Google" id="ProtNLM"/>
    </source>
</evidence>
<dbReference type="GO" id="GO:0098711">
    <property type="term" value="P:iron ion import across plasma membrane"/>
    <property type="evidence" value="ECO:0007669"/>
    <property type="project" value="UniProtKB-ARBA"/>
</dbReference>
<evidence type="ECO:0000256" key="11">
    <source>
        <dbReference type="ARBA" id="ARBA00023004"/>
    </source>
</evidence>
<dbReference type="SUPFAM" id="SSF161245">
    <property type="entry name" value="Zinc hairpin stack"/>
    <property type="match status" value="1"/>
</dbReference>
<dbReference type="EMBL" id="SDRB02006148">
    <property type="protein sequence ID" value="THG12997.1"/>
    <property type="molecule type" value="Genomic_DNA"/>
</dbReference>
<dbReference type="InterPro" id="IPR017921">
    <property type="entry name" value="Znf_CTCHY"/>
</dbReference>
<dbReference type="CDD" id="cd16464">
    <property type="entry name" value="RING-H2_Pirh2-like"/>
    <property type="match status" value="1"/>
</dbReference>
<keyword evidence="11" id="KW-0408">Iron</keyword>
<evidence type="ECO:0000256" key="6">
    <source>
        <dbReference type="ARBA" id="ARBA00022723"/>
    </source>
</evidence>
<dbReference type="Pfam" id="PF01814">
    <property type="entry name" value="Hemerythrin"/>
    <property type="match status" value="3"/>
</dbReference>
<gene>
    <name evidence="21" type="ORF">TEA_006978</name>
</gene>
<feature type="domain" description="CHY-type" evidence="19">
    <location>
        <begin position="1100"/>
        <end position="1169"/>
    </location>
</feature>
<evidence type="ECO:0000259" key="20">
    <source>
        <dbReference type="PROSITE" id="PS51270"/>
    </source>
</evidence>
<evidence type="ECO:0000256" key="2">
    <source>
        <dbReference type="ARBA" id="ARBA00004167"/>
    </source>
</evidence>
<dbReference type="Pfam" id="PF13639">
    <property type="entry name" value="zf-RING_2"/>
    <property type="match status" value="1"/>
</dbReference>
<evidence type="ECO:0000256" key="9">
    <source>
        <dbReference type="ARBA" id="ARBA00022833"/>
    </source>
</evidence>
<dbReference type="GO" id="GO:0016020">
    <property type="term" value="C:membrane"/>
    <property type="evidence" value="ECO:0007669"/>
    <property type="project" value="UniProtKB-SubCell"/>
</dbReference>
<dbReference type="CDD" id="cd12108">
    <property type="entry name" value="Hr-like"/>
    <property type="match status" value="3"/>
</dbReference>
<dbReference type="SUPFAM" id="SSF161219">
    <property type="entry name" value="CHY zinc finger-like"/>
    <property type="match status" value="1"/>
</dbReference>
<keyword evidence="12" id="KW-0472">Membrane</keyword>
<evidence type="ECO:0000256" key="8">
    <source>
        <dbReference type="ARBA" id="ARBA00022786"/>
    </source>
</evidence>
<feature type="region of interest" description="Disordered" evidence="17">
    <location>
        <begin position="1250"/>
        <end position="1302"/>
    </location>
</feature>